<evidence type="ECO:0000313" key="1">
    <source>
        <dbReference type="EMBL" id="MEJ7139120.1"/>
    </source>
</evidence>
<proteinExistence type="predicted"/>
<evidence type="ECO:0000313" key="2">
    <source>
        <dbReference type="Proteomes" id="UP001364695"/>
    </source>
</evidence>
<reference evidence="1" key="1">
    <citation type="submission" date="2023-10" db="EMBL/GenBank/DDBJ databases">
        <title>Amphibacter perezi, gen. nov., sp. nov. a novel taxa of the family Comamonadaceae, class Betaproteobacteria isolated from the skin microbiota of Pelophylax perezi from different populations.</title>
        <authorList>
            <person name="Costa S."/>
            <person name="Proenca D.N."/>
            <person name="Lopes I."/>
            <person name="Morais P.V."/>
        </authorList>
    </citation>
    <scope>NUCLEOTIDE SEQUENCE</scope>
    <source>
        <strain evidence="1">SL12-8</strain>
    </source>
</reference>
<name>A0ACC6P4G3_9BURK</name>
<dbReference type="Proteomes" id="UP001364695">
    <property type="component" value="Unassembled WGS sequence"/>
</dbReference>
<gene>
    <name evidence="1" type="ORF">RV045_11875</name>
</gene>
<dbReference type="EMBL" id="JAWDIE010000020">
    <property type="protein sequence ID" value="MEJ7139120.1"/>
    <property type="molecule type" value="Genomic_DNA"/>
</dbReference>
<protein>
    <submittedName>
        <fullName evidence="1">Molybdopterin oxidoreductase family protein</fullName>
    </submittedName>
</protein>
<keyword evidence="2" id="KW-1185">Reference proteome</keyword>
<organism evidence="1 2">
    <name type="scientific">Amphibiibacter pelophylacis</name>
    <dbReference type="NCBI Taxonomy" id="1799477"/>
    <lineage>
        <taxon>Bacteria</taxon>
        <taxon>Pseudomonadati</taxon>
        <taxon>Pseudomonadota</taxon>
        <taxon>Betaproteobacteria</taxon>
        <taxon>Burkholderiales</taxon>
        <taxon>Sphaerotilaceae</taxon>
        <taxon>Amphibiibacter</taxon>
    </lineage>
</organism>
<accession>A0ACC6P4G3</accession>
<comment type="caution">
    <text evidence="1">The sequence shown here is derived from an EMBL/GenBank/DDBJ whole genome shotgun (WGS) entry which is preliminary data.</text>
</comment>
<sequence>MSHDLPLLRTVPGACPHDCPDTCAWLADVAWVDGQERVVAMRGHPDHRHTHGALCTKVSRYAERTHHAQRLLTPLRRCGPKGSGQFEPVSWDEALSAIAQRLSAIAQRDPLAIVPYSYAGTMGLVQGEGMAERFFHRLGASELDRTICASAGGAALSATYGLKAGLPVQDFAHSRLILIWGSNPITSSVHFWTRAQEAKRAGARLICVDPRKSETARRCHQHIALRPGTDGALALGLMHALLEREAAGTPTLDHDYLDRYTAGWPELRDEVGRWSVERAAQVCGVSEAEIRDLADAWASTRPAAIRLNYGMQRVRGGGNATRLILALPCLTGAWRERGGGLLMSSSGQFPALDARFGGRHLRGARPTRVINMSALGDALLHPGGDAFGPRVEALVVYNSNPAAVAPDSGQVIAGLSREDLFTVVLEHFRTDTADYADFILPATTQLEHDDIHKSYGHTDVLLNRAALAPLGQCRPNAQIFRDLARALGWTEPELAASDSDLIAQAFGDAIDMQTLQQQGWVTSPHASVGAAPTPFAQGGFGTPSGRAELGARPDLGLAVPTHLDNYESPEADPALAARYPLAMISPPARHFMNSTFVNVDSLRATEREPLLEMHPQDATARGIAHGDTVRVFNDRGDYVCRAAVDDHARPGVVHGLGVWWRKLGLAGSNVNELTHQRLTDLGAAAAFYDCLVEVQPCDAPPAGGRAIIPA</sequence>